<dbReference type="KEGG" id="srm:SRM_00807"/>
<name>D5H6S3_SALRM</name>
<accession>D5H6S3</accession>
<proteinExistence type="predicted"/>
<evidence type="ECO:0000313" key="2">
    <source>
        <dbReference type="Proteomes" id="UP000000933"/>
    </source>
</evidence>
<dbReference type="AlphaFoldDB" id="D5H6S3"/>
<organism evidence="1 2">
    <name type="scientific">Salinibacter ruber (strain M8)</name>
    <dbReference type="NCBI Taxonomy" id="761659"/>
    <lineage>
        <taxon>Bacteria</taxon>
        <taxon>Pseudomonadati</taxon>
        <taxon>Rhodothermota</taxon>
        <taxon>Rhodothermia</taxon>
        <taxon>Rhodothermales</taxon>
        <taxon>Salinibacteraceae</taxon>
        <taxon>Salinibacter</taxon>
    </lineage>
</organism>
<reference evidence="1 2" key="1">
    <citation type="journal article" date="2010" name="ISME J.">
        <title>Fine-scale evolution: genomic, phenotypic and ecological differentiation in two coexisting Salinibacter ruber strains.</title>
        <authorList>
            <person name="Pena A."/>
            <person name="Teeling H."/>
            <person name="Huerta-Cepas J."/>
            <person name="Santos F."/>
            <person name="Yarza P."/>
            <person name="Brito-Echeverria J."/>
            <person name="Lucio M."/>
            <person name="Schmitt-Kopplin P."/>
            <person name="Meseguer I."/>
            <person name="Schenowitz C."/>
            <person name="Dossat C."/>
            <person name="Barbe V."/>
            <person name="Dopazo J."/>
            <person name="Rossello-Mora R."/>
            <person name="Schuler M."/>
            <person name="Glockner F.O."/>
            <person name="Amann R."/>
            <person name="Gabaldon T."/>
            <person name="Anton J."/>
        </authorList>
    </citation>
    <scope>NUCLEOTIDE SEQUENCE [LARGE SCALE GENOMIC DNA]</scope>
    <source>
        <strain evidence="1 2">M8</strain>
    </source>
</reference>
<sequence>MAESVRFHLDEHIPSVVAEGLRQRGIEVRTLAEMDR</sequence>
<gene>
    <name evidence="1" type="ordered locus">SRM_00807</name>
</gene>
<evidence type="ECO:0008006" key="3">
    <source>
        <dbReference type="Google" id="ProtNLM"/>
    </source>
</evidence>
<reference evidence="2" key="2">
    <citation type="submission" date="2010-04" db="EMBL/GenBank/DDBJ databases">
        <title>Genome sequence of Salinibacter ruber M8.</title>
        <authorList>
            <consortium name="Genoscope"/>
        </authorList>
    </citation>
    <scope>NUCLEOTIDE SEQUENCE [LARGE SCALE GENOMIC DNA]</scope>
    <source>
        <strain evidence="2">M8</strain>
    </source>
</reference>
<evidence type="ECO:0000313" key="1">
    <source>
        <dbReference type="EMBL" id="CBH23728.1"/>
    </source>
</evidence>
<dbReference type="HOGENOM" id="CLU_3358388_0_0_10"/>
<protein>
    <recommendedName>
        <fullName evidence="3">DUF5615 domain-containing protein</fullName>
    </recommendedName>
</protein>
<dbReference type="Proteomes" id="UP000000933">
    <property type="component" value="Chromosome"/>
</dbReference>
<dbReference type="EMBL" id="FP565814">
    <property type="protein sequence ID" value="CBH23728.1"/>
    <property type="molecule type" value="Genomic_DNA"/>
</dbReference>